<dbReference type="Pfam" id="PF01590">
    <property type="entry name" value="GAF"/>
    <property type="match status" value="1"/>
</dbReference>
<dbReference type="EMBL" id="FMVJ01000002">
    <property type="protein sequence ID" value="SCX98037.1"/>
    <property type="molecule type" value="Genomic_DNA"/>
</dbReference>
<evidence type="ECO:0000256" key="1">
    <source>
        <dbReference type="SAM" id="MobiDB-lite"/>
    </source>
</evidence>
<name>A0A1G5C6T6_9HYPH</name>
<feature type="compositionally biased region" description="Polar residues" evidence="1">
    <location>
        <begin position="96"/>
        <end position="105"/>
    </location>
</feature>
<reference evidence="3 4" key="1">
    <citation type="submission" date="2016-10" db="EMBL/GenBank/DDBJ databases">
        <authorList>
            <person name="de Groot N.N."/>
        </authorList>
    </citation>
    <scope>NUCLEOTIDE SEQUENCE [LARGE SCALE GENOMIC DNA]</scope>
    <source>
        <strain evidence="3 4">CGMCC 1.7666</strain>
    </source>
</reference>
<feature type="region of interest" description="Disordered" evidence="1">
    <location>
        <begin position="89"/>
        <end position="114"/>
    </location>
</feature>
<proteinExistence type="predicted"/>
<evidence type="ECO:0000313" key="3">
    <source>
        <dbReference type="EMBL" id="SCX98037.1"/>
    </source>
</evidence>
<accession>A0A1G5C6T6</accession>
<dbReference type="AlphaFoldDB" id="A0A1G5C6T6"/>
<evidence type="ECO:0000313" key="4">
    <source>
        <dbReference type="Proteomes" id="UP000199569"/>
    </source>
</evidence>
<gene>
    <name evidence="3" type="ORF">SAMN02927923_00467</name>
</gene>
<dbReference type="Gene3D" id="3.30.450.40">
    <property type="match status" value="1"/>
</dbReference>
<organism evidence="3 4">
    <name type="scientific">Microvirga guangxiensis</name>
    <dbReference type="NCBI Taxonomy" id="549386"/>
    <lineage>
        <taxon>Bacteria</taxon>
        <taxon>Pseudomonadati</taxon>
        <taxon>Pseudomonadota</taxon>
        <taxon>Alphaproteobacteria</taxon>
        <taxon>Hyphomicrobiales</taxon>
        <taxon>Methylobacteriaceae</taxon>
        <taxon>Microvirga</taxon>
    </lineage>
</organism>
<dbReference type="InterPro" id="IPR029016">
    <property type="entry name" value="GAF-like_dom_sf"/>
</dbReference>
<protein>
    <submittedName>
        <fullName evidence="3">GAF domain-containing protein</fullName>
    </submittedName>
</protein>
<dbReference type="InterPro" id="IPR003018">
    <property type="entry name" value="GAF"/>
</dbReference>
<sequence>MPVATEDALNDPWIKDDPEKVAFYTSSNVRTILSAPLLKKGKLVAIFYVSSSQPRVWPAEDIALVRDVADRTWMAVEKARTEQKLREAQERLRLTAGTSRSSHPLLSNRDEPNS</sequence>
<dbReference type="STRING" id="549386.SAMN02927923_00467"/>
<dbReference type="SUPFAM" id="SSF55781">
    <property type="entry name" value="GAF domain-like"/>
    <property type="match status" value="1"/>
</dbReference>
<keyword evidence="4" id="KW-1185">Reference proteome</keyword>
<dbReference type="Proteomes" id="UP000199569">
    <property type="component" value="Unassembled WGS sequence"/>
</dbReference>
<evidence type="ECO:0000259" key="2">
    <source>
        <dbReference type="Pfam" id="PF01590"/>
    </source>
</evidence>
<feature type="domain" description="GAF" evidence="2">
    <location>
        <begin position="6"/>
        <end position="76"/>
    </location>
</feature>